<dbReference type="PANTHER" id="PTHR47870:SF1">
    <property type="entry name" value="CYTOCHROME C-TYPE BIOGENESIS PROTEIN CCMH"/>
    <property type="match status" value="1"/>
</dbReference>
<keyword evidence="6 7" id="KW-0408">Iron</keyword>
<keyword evidence="3 7" id="KW-0479">Metal-binding</keyword>
<proteinExistence type="inferred from homology"/>
<evidence type="ECO:0000256" key="7">
    <source>
        <dbReference type="RuleBase" id="RU364112"/>
    </source>
</evidence>
<evidence type="ECO:0000256" key="2">
    <source>
        <dbReference type="ARBA" id="ARBA00022617"/>
    </source>
</evidence>
<feature type="chain" id="PRO_5044965302" description="Cytochrome c-type biogenesis protein" evidence="7">
    <location>
        <begin position="18"/>
        <end position="149"/>
    </location>
</feature>
<dbReference type="InterPro" id="IPR005616">
    <property type="entry name" value="CcmH/CycL/Ccl2/NrfF_N"/>
</dbReference>
<dbReference type="EMBL" id="JBHUIP010000016">
    <property type="protein sequence ID" value="MFD2265542.1"/>
    <property type="molecule type" value="Genomic_DNA"/>
</dbReference>
<dbReference type="CDD" id="cd16378">
    <property type="entry name" value="CcmH_N"/>
    <property type="match status" value="1"/>
</dbReference>
<name>A0ABW5DWM5_9PROT</name>
<comment type="similarity">
    <text evidence="1 7">Belongs to the CcmH/CycL/Ccl2/NrfF family.</text>
</comment>
<protein>
    <recommendedName>
        <fullName evidence="7">Cytochrome c-type biogenesis protein</fullName>
    </recommendedName>
</protein>
<feature type="transmembrane region" description="Helical" evidence="7">
    <location>
        <begin position="101"/>
        <end position="121"/>
    </location>
</feature>
<evidence type="ECO:0000259" key="8">
    <source>
        <dbReference type="Pfam" id="PF03918"/>
    </source>
</evidence>
<keyword evidence="4 7" id="KW-0732">Signal</keyword>
<accession>A0ABW5DWM5</accession>
<evidence type="ECO:0000313" key="10">
    <source>
        <dbReference type="Proteomes" id="UP001597295"/>
    </source>
</evidence>
<feature type="domain" description="CcmH/CycL/Ccl2/NrfF N-terminal" evidence="8">
    <location>
        <begin position="6"/>
        <end position="144"/>
    </location>
</feature>
<keyword evidence="5" id="KW-0201">Cytochrome c-type biogenesis</keyword>
<dbReference type="InterPro" id="IPR051263">
    <property type="entry name" value="C-type_cytochrome_biogenesis"/>
</dbReference>
<evidence type="ECO:0000256" key="1">
    <source>
        <dbReference type="ARBA" id="ARBA00010342"/>
    </source>
</evidence>
<dbReference type="RefSeq" id="WP_379878989.1">
    <property type="nucleotide sequence ID" value="NZ_JBHUIP010000016.1"/>
</dbReference>
<keyword evidence="7" id="KW-0812">Transmembrane</keyword>
<dbReference type="Proteomes" id="UP001597295">
    <property type="component" value="Unassembled WGS sequence"/>
</dbReference>
<evidence type="ECO:0000256" key="3">
    <source>
        <dbReference type="ARBA" id="ARBA00022723"/>
    </source>
</evidence>
<keyword evidence="7" id="KW-1133">Transmembrane helix</keyword>
<keyword evidence="2 7" id="KW-0349">Heme</keyword>
<gene>
    <name evidence="9" type="ORF">ACFSM5_21750</name>
</gene>
<reference evidence="10" key="1">
    <citation type="journal article" date="2019" name="Int. J. Syst. Evol. Microbiol.">
        <title>The Global Catalogue of Microorganisms (GCM) 10K type strain sequencing project: providing services to taxonomists for standard genome sequencing and annotation.</title>
        <authorList>
            <consortium name="The Broad Institute Genomics Platform"/>
            <consortium name="The Broad Institute Genome Sequencing Center for Infectious Disease"/>
            <person name="Wu L."/>
            <person name="Ma J."/>
        </authorList>
    </citation>
    <scope>NUCLEOTIDE SEQUENCE [LARGE SCALE GENOMIC DNA]</scope>
    <source>
        <strain evidence="10">CGMCC 1.19062</strain>
    </source>
</reference>
<comment type="function">
    <text evidence="7">Possible subunit of a heme lyase.</text>
</comment>
<evidence type="ECO:0000256" key="5">
    <source>
        <dbReference type="ARBA" id="ARBA00022748"/>
    </source>
</evidence>
<dbReference type="Pfam" id="PF03918">
    <property type="entry name" value="CcmH"/>
    <property type="match status" value="1"/>
</dbReference>
<sequence length="149" mass="16342">MKRLLILLALIATPALGVQPDEVLKDPLLETRARSLSKELRCLVCQNESIDDSNADLARALRLLVRERLVAGDTDSAVLAYVQDRYGDFVLLRPPVKGATAVLWFGPPLLLAGLLGGLYLASRRRRTEAPKPLSADEKARLDALDKDIS</sequence>
<dbReference type="Gene3D" id="1.10.8.640">
    <property type="entry name" value="Cytochrome C biogenesis protein"/>
    <property type="match status" value="1"/>
</dbReference>
<evidence type="ECO:0000256" key="6">
    <source>
        <dbReference type="ARBA" id="ARBA00023004"/>
    </source>
</evidence>
<comment type="caution">
    <text evidence="9">The sequence shown here is derived from an EMBL/GenBank/DDBJ whole genome shotgun (WGS) entry which is preliminary data.</text>
</comment>
<keyword evidence="10" id="KW-1185">Reference proteome</keyword>
<dbReference type="PANTHER" id="PTHR47870">
    <property type="entry name" value="CYTOCHROME C-TYPE BIOGENESIS PROTEIN CCMH"/>
    <property type="match status" value="1"/>
</dbReference>
<evidence type="ECO:0000313" key="9">
    <source>
        <dbReference type="EMBL" id="MFD2265542.1"/>
    </source>
</evidence>
<dbReference type="InterPro" id="IPR038297">
    <property type="entry name" value="CcmH/CycL/NrfF/Ccl2_sf"/>
</dbReference>
<keyword evidence="7" id="KW-0472">Membrane</keyword>
<feature type="signal peptide" evidence="7">
    <location>
        <begin position="1"/>
        <end position="17"/>
    </location>
</feature>
<organism evidence="9 10">
    <name type="scientific">Lacibacterium aquatile</name>
    <dbReference type="NCBI Taxonomy" id="1168082"/>
    <lineage>
        <taxon>Bacteria</taxon>
        <taxon>Pseudomonadati</taxon>
        <taxon>Pseudomonadota</taxon>
        <taxon>Alphaproteobacteria</taxon>
        <taxon>Rhodospirillales</taxon>
        <taxon>Rhodospirillaceae</taxon>
    </lineage>
</organism>
<evidence type="ECO:0000256" key="4">
    <source>
        <dbReference type="ARBA" id="ARBA00022729"/>
    </source>
</evidence>